<dbReference type="InterPro" id="IPR014720">
    <property type="entry name" value="dsRBD_dom"/>
</dbReference>
<keyword evidence="13" id="KW-1185">Reference proteome</keyword>
<evidence type="ECO:0000259" key="11">
    <source>
        <dbReference type="PROSITE" id="PS50142"/>
    </source>
</evidence>
<comment type="subcellular location">
    <subcellularLocation>
        <location evidence="1">Mitochondrion</location>
    </subcellularLocation>
</comment>
<evidence type="ECO:0000313" key="13">
    <source>
        <dbReference type="Proteomes" id="UP000245942"/>
    </source>
</evidence>
<dbReference type="GO" id="GO:0004525">
    <property type="term" value="F:ribonuclease III activity"/>
    <property type="evidence" value="ECO:0007669"/>
    <property type="project" value="InterPro"/>
</dbReference>
<evidence type="ECO:0000256" key="7">
    <source>
        <dbReference type="ARBA" id="ARBA00035187"/>
    </source>
</evidence>
<dbReference type="PANTHER" id="PTHR11207:SF32">
    <property type="entry name" value="LARGE RIBOSOMAL SUBUNIT PROTEIN ML44"/>
    <property type="match status" value="1"/>
</dbReference>
<dbReference type="Pfam" id="PF00636">
    <property type="entry name" value="Ribonuclease_3"/>
    <property type="match status" value="1"/>
</dbReference>
<evidence type="ECO:0000313" key="12">
    <source>
        <dbReference type="EMBL" id="PWN18012.1"/>
    </source>
</evidence>
<dbReference type="GO" id="GO:0005739">
    <property type="term" value="C:mitochondrion"/>
    <property type="evidence" value="ECO:0007669"/>
    <property type="project" value="TreeGrafter"/>
</dbReference>
<comment type="similarity">
    <text evidence="6">Belongs to the ribonuclease III family. Mitochondrion-specific ribosomal protein mL44 subfamily.</text>
</comment>
<keyword evidence="3" id="KW-0689">Ribosomal protein</keyword>
<dbReference type="InterPro" id="IPR044444">
    <property type="entry name" value="Ribosomal_mL44_DSRM_metazoa"/>
</dbReference>
<keyword evidence="4" id="KW-0496">Mitochondrion</keyword>
<dbReference type="Pfam" id="PF22892">
    <property type="entry name" value="DSRM_MRPL44"/>
    <property type="match status" value="1"/>
</dbReference>
<feature type="domain" description="RNase III" evidence="11">
    <location>
        <begin position="96"/>
        <end position="266"/>
    </location>
</feature>
<dbReference type="PROSITE" id="PS50142">
    <property type="entry name" value="RNASE_3_2"/>
    <property type="match status" value="1"/>
</dbReference>
<evidence type="ECO:0000256" key="8">
    <source>
        <dbReference type="PROSITE-ProRule" id="PRU00266"/>
    </source>
</evidence>
<dbReference type="Proteomes" id="UP000245942">
    <property type="component" value="Unassembled WGS sequence"/>
</dbReference>
<evidence type="ECO:0000256" key="2">
    <source>
        <dbReference type="ARBA" id="ARBA00022884"/>
    </source>
</evidence>
<evidence type="ECO:0000259" key="10">
    <source>
        <dbReference type="PROSITE" id="PS50137"/>
    </source>
</evidence>
<reference evidence="12 13" key="1">
    <citation type="journal article" date="2018" name="Mol. Biol. Evol.">
        <title>Broad Genomic Sampling Reveals a Smut Pathogenic Ancestry of the Fungal Clade Ustilaginomycotina.</title>
        <authorList>
            <person name="Kijpornyongpan T."/>
            <person name="Mondo S.J."/>
            <person name="Barry K."/>
            <person name="Sandor L."/>
            <person name="Lee J."/>
            <person name="Lipzen A."/>
            <person name="Pangilinan J."/>
            <person name="LaButti K."/>
            <person name="Hainaut M."/>
            <person name="Henrissat B."/>
            <person name="Grigoriev I.V."/>
            <person name="Spatafora J.W."/>
            <person name="Aime M.C."/>
        </authorList>
    </citation>
    <scope>NUCLEOTIDE SEQUENCE [LARGE SCALE GENOMIC DNA]</scope>
    <source>
        <strain evidence="12 13">MCA 4718</strain>
    </source>
</reference>
<organism evidence="12 13">
    <name type="scientific">Pseudomicrostroma glucosiphilum</name>
    <dbReference type="NCBI Taxonomy" id="1684307"/>
    <lineage>
        <taxon>Eukaryota</taxon>
        <taxon>Fungi</taxon>
        <taxon>Dikarya</taxon>
        <taxon>Basidiomycota</taxon>
        <taxon>Ustilaginomycotina</taxon>
        <taxon>Exobasidiomycetes</taxon>
        <taxon>Microstromatales</taxon>
        <taxon>Microstromatales incertae sedis</taxon>
        <taxon>Pseudomicrostroma</taxon>
    </lineage>
</organism>
<dbReference type="CDD" id="cd00593">
    <property type="entry name" value="RIBOc"/>
    <property type="match status" value="1"/>
</dbReference>
<dbReference type="InterPro" id="IPR000999">
    <property type="entry name" value="RNase_III_dom"/>
</dbReference>
<dbReference type="STRING" id="1684307.A0A316TXC5"/>
<evidence type="ECO:0000256" key="1">
    <source>
        <dbReference type="ARBA" id="ARBA00004173"/>
    </source>
</evidence>
<evidence type="ECO:0000256" key="9">
    <source>
        <dbReference type="SAM" id="MobiDB-lite"/>
    </source>
</evidence>
<dbReference type="Gene3D" id="3.30.160.20">
    <property type="match status" value="1"/>
</dbReference>
<dbReference type="SMART" id="SM00535">
    <property type="entry name" value="RIBOc"/>
    <property type="match status" value="1"/>
</dbReference>
<evidence type="ECO:0000256" key="6">
    <source>
        <dbReference type="ARBA" id="ARBA00024034"/>
    </source>
</evidence>
<feature type="compositionally biased region" description="Low complexity" evidence="9">
    <location>
        <begin position="50"/>
        <end position="72"/>
    </location>
</feature>
<dbReference type="SUPFAM" id="SSF69065">
    <property type="entry name" value="RNase III domain-like"/>
    <property type="match status" value="1"/>
</dbReference>
<feature type="region of interest" description="Disordered" evidence="9">
    <location>
        <begin position="25"/>
        <end position="72"/>
    </location>
</feature>
<dbReference type="PROSITE" id="PS50137">
    <property type="entry name" value="DS_RBD"/>
    <property type="match status" value="1"/>
</dbReference>
<dbReference type="EMBL" id="KZ819339">
    <property type="protein sequence ID" value="PWN18012.1"/>
    <property type="molecule type" value="Genomic_DNA"/>
</dbReference>
<dbReference type="SMART" id="SM00358">
    <property type="entry name" value="DSRM"/>
    <property type="match status" value="1"/>
</dbReference>
<keyword evidence="2 8" id="KW-0694">RNA-binding</keyword>
<sequence length="456" mass="47984">MASLPSAVRTTSRRTLRQLVAARGASACASSSKAPSSCQHPRQSIRHKSSVASSSGSSSSSPAPAGSAAPPAAVPPIARSAPAVYAALLPHQRATLTSLLARLNLPTDDEALLSQLSSALTHPSWTVLRDSLLDNSYKKESLGSTLAAQLEAARTASQGGVSQHNAALAGLGNSLLGMITTEHLHLTYPNLPNRVLKAALSAHVGPQTSSDVAVELGMGAKGVMKWDVSGEDKVRGADGKWRKRSSKEVFAQAMRAVVGLIFQTRGIAQTRSFVLSHFLSRLPLPPPISSGPVTSTSSTASSSHPLAPLLKFTDPKRNLSLVLQRYNLEKPQSRLIAETGRLSQNAVFGVGVYSGSRKVGEGWGSAIRMAEYRAAEDALRRLYLSPAPALASEEVPSSTLDAVFAGSKPLLPGSTSRSSQGRDIWAIGEDLMDSRASGEYRPRKLGESEIVFGSKA</sequence>
<dbReference type="GO" id="GO:0006396">
    <property type="term" value="P:RNA processing"/>
    <property type="evidence" value="ECO:0007669"/>
    <property type="project" value="InterPro"/>
</dbReference>
<name>A0A316TXC5_9BASI</name>
<gene>
    <name evidence="12" type="ORF">BCV69DRAFT_274723</name>
</gene>
<dbReference type="Gene3D" id="1.10.1520.10">
    <property type="entry name" value="Ribonuclease III domain"/>
    <property type="match status" value="1"/>
</dbReference>
<proteinExistence type="inferred from homology"/>
<dbReference type="GO" id="GO:0003725">
    <property type="term" value="F:double-stranded RNA binding"/>
    <property type="evidence" value="ECO:0007669"/>
    <property type="project" value="InterPro"/>
</dbReference>
<accession>A0A316TXC5</accession>
<feature type="domain" description="DRBM" evidence="10">
    <location>
        <begin position="314"/>
        <end position="384"/>
    </location>
</feature>
<dbReference type="AlphaFoldDB" id="A0A316TXC5"/>
<keyword evidence="5" id="KW-0687">Ribonucleoprotein</keyword>
<dbReference type="RefSeq" id="XP_025345172.1">
    <property type="nucleotide sequence ID" value="XM_025491045.1"/>
</dbReference>
<dbReference type="GO" id="GO:0003735">
    <property type="term" value="F:structural constituent of ribosome"/>
    <property type="evidence" value="ECO:0007669"/>
    <property type="project" value="TreeGrafter"/>
</dbReference>
<dbReference type="PANTHER" id="PTHR11207">
    <property type="entry name" value="RIBONUCLEASE III"/>
    <property type="match status" value="1"/>
</dbReference>
<protein>
    <recommendedName>
        <fullName evidence="7">Large ribosomal subunit protein mL44</fullName>
    </recommendedName>
</protein>
<evidence type="ECO:0000256" key="5">
    <source>
        <dbReference type="ARBA" id="ARBA00023274"/>
    </source>
</evidence>
<evidence type="ECO:0000256" key="4">
    <source>
        <dbReference type="ARBA" id="ARBA00023128"/>
    </source>
</evidence>
<dbReference type="CDD" id="cd19873">
    <property type="entry name" value="DSRM_MRPL3_like"/>
    <property type="match status" value="1"/>
</dbReference>
<feature type="compositionally biased region" description="Low complexity" evidence="9">
    <location>
        <begin position="25"/>
        <end position="37"/>
    </location>
</feature>
<dbReference type="OrthoDB" id="67027at2759"/>
<dbReference type="GeneID" id="37012779"/>
<dbReference type="SUPFAM" id="SSF54768">
    <property type="entry name" value="dsRNA-binding domain-like"/>
    <property type="match status" value="1"/>
</dbReference>
<evidence type="ECO:0000256" key="3">
    <source>
        <dbReference type="ARBA" id="ARBA00022980"/>
    </source>
</evidence>
<dbReference type="InterPro" id="IPR036389">
    <property type="entry name" value="RNase_III_sf"/>
</dbReference>
<dbReference type="InterPro" id="IPR044443">
    <property type="entry name" value="Ribosomal_mL44_DSRM_fung"/>
</dbReference>